<reference evidence="4" key="1">
    <citation type="journal article" date="2019" name="Int. J. Syst. Evol. Microbiol.">
        <title>The Global Catalogue of Microorganisms (GCM) 10K type strain sequencing project: providing services to taxonomists for standard genome sequencing and annotation.</title>
        <authorList>
            <consortium name="The Broad Institute Genomics Platform"/>
            <consortium name="The Broad Institute Genome Sequencing Center for Infectious Disease"/>
            <person name="Wu L."/>
            <person name="Ma J."/>
        </authorList>
    </citation>
    <scope>NUCLEOTIDE SEQUENCE [LARGE SCALE GENOMIC DNA]</scope>
    <source>
        <strain evidence="4">XZYJ18</strain>
    </source>
</reference>
<dbReference type="InterPro" id="IPR036890">
    <property type="entry name" value="HATPase_C_sf"/>
</dbReference>
<name>A0ABV9E2U2_9ACTN</name>
<dbReference type="GO" id="GO:0005524">
    <property type="term" value="F:ATP binding"/>
    <property type="evidence" value="ECO:0007669"/>
    <property type="project" value="UniProtKB-KW"/>
</dbReference>
<comment type="caution">
    <text evidence="3">The sequence shown here is derived from an EMBL/GenBank/DDBJ whole genome shotgun (WGS) entry which is preliminary data.</text>
</comment>
<dbReference type="PANTHER" id="PTHR35526">
    <property type="entry name" value="ANTI-SIGMA-F FACTOR RSBW-RELATED"/>
    <property type="match status" value="1"/>
</dbReference>
<keyword evidence="1" id="KW-0723">Serine/threonine-protein kinase</keyword>
<keyword evidence="3" id="KW-0547">Nucleotide-binding</keyword>
<dbReference type="Proteomes" id="UP001595923">
    <property type="component" value="Unassembled WGS sequence"/>
</dbReference>
<sequence length="130" mass="13842">MHSKEAPEVRAWVIKTASPLSADAHGSVELAAAEMFANAVRHSRGGLATVRVRRLVQSVWLSVTDPGTDGALTAPMPCLPPPDADRGRGLYLLAAVSRRWGLSIGDRRTYAWCEITANRPSGPSSPSALP</sequence>
<protein>
    <submittedName>
        <fullName evidence="3">ATP-binding protein</fullName>
    </submittedName>
</protein>
<accession>A0ABV9E2U2</accession>
<proteinExistence type="predicted"/>
<dbReference type="EMBL" id="JBHSFQ010000031">
    <property type="protein sequence ID" value="MFC4565023.1"/>
    <property type="molecule type" value="Genomic_DNA"/>
</dbReference>
<evidence type="ECO:0000313" key="4">
    <source>
        <dbReference type="Proteomes" id="UP001595923"/>
    </source>
</evidence>
<evidence type="ECO:0000256" key="1">
    <source>
        <dbReference type="ARBA" id="ARBA00022527"/>
    </source>
</evidence>
<organism evidence="3 4">
    <name type="scientific">Nocardiopsis mangrovi</name>
    <dbReference type="NCBI Taxonomy" id="1179818"/>
    <lineage>
        <taxon>Bacteria</taxon>
        <taxon>Bacillati</taxon>
        <taxon>Actinomycetota</taxon>
        <taxon>Actinomycetes</taxon>
        <taxon>Streptosporangiales</taxon>
        <taxon>Nocardiopsidaceae</taxon>
        <taxon>Nocardiopsis</taxon>
    </lineage>
</organism>
<dbReference type="Pfam" id="PF13581">
    <property type="entry name" value="HATPase_c_2"/>
    <property type="match status" value="1"/>
</dbReference>
<dbReference type="CDD" id="cd16936">
    <property type="entry name" value="HATPase_RsbW-like"/>
    <property type="match status" value="1"/>
</dbReference>
<feature type="domain" description="Histidine kinase/HSP90-like ATPase" evidence="2">
    <location>
        <begin position="9"/>
        <end position="98"/>
    </location>
</feature>
<keyword evidence="4" id="KW-1185">Reference proteome</keyword>
<dbReference type="SUPFAM" id="SSF55874">
    <property type="entry name" value="ATPase domain of HSP90 chaperone/DNA topoisomerase II/histidine kinase"/>
    <property type="match status" value="1"/>
</dbReference>
<keyword evidence="3" id="KW-0067">ATP-binding</keyword>
<dbReference type="InterPro" id="IPR003594">
    <property type="entry name" value="HATPase_dom"/>
</dbReference>
<evidence type="ECO:0000313" key="3">
    <source>
        <dbReference type="EMBL" id="MFC4565023.1"/>
    </source>
</evidence>
<dbReference type="InterPro" id="IPR050267">
    <property type="entry name" value="Anti-sigma-factor_SerPK"/>
</dbReference>
<keyword evidence="1" id="KW-0808">Transferase</keyword>
<evidence type="ECO:0000259" key="2">
    <source>
        <dbReference type="Pfam" id="PF13581"/>
    </source>
</evidence>
<dbReference type="PANTHER" id="PTHR35526:SF3">
    <property type="entry name" value="ANTI-SIGMA-F FACTOR RSBW"/>
    <property type="match status" value="1"/>
</dbReference>
<keyword evidence="1" id="KW-0418">Kinase</keyword>
<dbReference type="Gene3D" id="3.30.565.10">
    <property type="entry name" value="Histidine kinase-like ATPase, C-terminal domain"/>
    <property type="match status" value="1"/>
</dbReference>
<gene>
    <name evidence="3" type="ORF">ACFO4E_24470</name>
</gene>
<dbReference type="RefSeq" id="WP_378578638.1">
    <property type="nucleotide sequence ID" value="NZ_JBHSFQ010000031.1"/>
</dbReference>